<dbReference type="InterPro" id="IPR001279">
    <property type="entry name" value="Metallo-B-lactamas"/>
</dbReference>
<dbReference type="InterPro" id="IPR051453">
    <property type="entry name" value="MBL_Glyoxalase_II"/>
</dbReference>
<feature type="domain" description="Metallo-beta-lactamase" evidence="5">
    <location>
        <begin position="12"/>
        <end position="192"/>
    </location>
</feature>
<dbReference type="eggNOG" id="COG0491">
    <property type="taxonomic scope" value="Bacteria"/>
</dbReference>
<accession>Q1MQL8</accession>
<keyword evidence="3 6" id="KW-0378">Hydrolase</keyword>
<dbReference type="AlphaFoldDB" id="Q1MQL8"/>
<dbReference type="OrthoDB" id="9802991at2"/>
<dbReference type="CDD" id="cd06262">
    <property type="entry name" value="metallo-hydrolase-like_MBL-fold"/>
    <property type="match status" value="1"/>
</dbReference>
<comment type="cofactor">
    <cofactor evidence="1">
        <name>Zn(2+)</name>
        <dbReference type="ChEBI" id="CHEBI:29105"/>
    </cofactor>
</comment>
<dbReference type="Gene3D" id="3.60.15.10">
    <property type="entry name" value="Ribonuclease Z/Hydroxyacylglutathione hydrolase-like"/>
    <property type="match status" value="1"/>
</dbReference>
<organism evidence="6 7">
    <name type="scientific">Lawsonia intracellularis (strain PHE/MN1-00)</name>
    <dbReference type="NCBI Taxonomy" id="363253"/>
    <lineage>
        <taxon>Bacteria</taxon>
        <taxon>Pseudomonadati</taxon>
        <taxon>Thermodesulfobacteriota</taxon>
        <taxon>Desulfovibrionia</taxon>
        <taxon>Desulfovibrionales</taxon>
        <taxon>Desulfovibrionaceae</taxon>
        <taxon>Lawsonia</taxon>
    </lineage>
</organism>
<dbReference type="KEGG" id="lip:LI0655"/>
<keyword evidence="2" id="KW-0479">Metal-binding</keyword>
<dbReference type="SUPFAM" id="SSF56281">
    <property type="entry name" value="Metallo-hydrolase/oxidoreductase"/>
    <property type="match status" value="1"/>
</dbReference>
<dbReference type="RefSeq" id="WP_011526738.1">
    <property type="nucleotide sequence ID" value="NC_008011.1"/>
</dbReference>
<name>Q1MQL8_LAWIP</name>
<evidence type="ECO:0000259" key="5">
    <source>
        <dbReference type="SMART" id="SM00849"/>
    </source>
</evidence>
<dbReference type="Pfam" id="PF00753">
    <property type="entry name" value="Lactamase_B"/>
    <property type="match status" value="1"/>
</dbReference>
<gene>
    <name evidence="6" type="primary">gloB</name>
    <name evidence="6" type="ordered locus">LI0655</name>
</gene>
<dbReference type="GO" id="GO:0046872">
    <property type="term" value="F:metal ion binding"/>
    <property type="evidence" value="ECO:0007669"/>
    <property type="project" value="UniProtKB-KW"/>
</dbReference>
<evidence type="ECO:0000256" key="4">
    <source>
        <dbReference type="ARBA" id="ARBA00022833"/>
    </source>
</evidence>
<dbReference type="STRING" id="363253.LI0655"/>
<protein>
    <submittedName>
        <fullName evidence="6">Zn-dependent hydrolases, including glyoxylases</fullName>
    </submittedName>
</protein>
<dbReference type="PANTHER" id="PTHR46233:SF3">
    <property type="entry name" value="HYDROXYACYLGLUTATHIONE HYDROLASE GLOC"/>
    <property type="match status" value="1"/>
</dbReference>
<dbReference type="SMART" id="SM00849">
    <property type="entry name" value="Lactamase_B"/>
    <property type="match status" value="1"/>
</dbReference>
<dbReference type="InterPro" id="IPR036866">
    <property type="entry name" value="RibonucZ/Hydroxyglut_hydro"/>
</dbReference>
<dbReference type="Proteomes" id="UP000002430">
    <property type="component" value="Chromosome"/>
</dbReference>
<evidence type="ECO:0000256" key="3">
    <source>
        <dbReference type="ARBA" id="ARBA00022801"/>
    </source>
</evidence>
<evidence type="ECO:0000313" key="6">
    <source>
        <dbReference type="EMBL" id="CAJ54709.1"/>
    </source>
</evidence>
<evidence type="ECO:0000256" key="2">
    <source>
        <dbReference type="ARBA" id="ARBA00022723"/>
    </source>
</evidence>
<dbReference type="EMBL" id="AM180252">
    <property type="protein sequence ID" value="CAJ54709.1"/>
    <property type="molecule type" value="Genomic_DNA"/>
</dbReference>
<sequence>MSIFTIPLGMLETNCYIIQKGKNALVIDPGGTSPEDLSIITTFITQNKLSIQAILCTHLHYDHIFSTAMLHKQTNVPVFASTKDDFLLKTQAKGGIGKLACPKIEIFQHEDLTEGLHTFNTFSCEVINTPGHTPGGVCLYFKEMNTLFTGDTLFYHTVGRTDLPGSNTNDLFTSLHKKIFVLPKYTIVYPGHGPKTSIEEELTNNPYI</sequence>
<reference evidence="6 7" key="1">
    <citation type="submission" date="2005-11" db="EMBL/GenBank/DDBJ databases">
        <title>The complete genome sequence of Lawsonia intracellularis: the causative agent of proliferative enteropathy.</title>
        <authorList>
            <person name="Kaur K."/>
            <person name="Zhang Q."/>
            <person name="Beckler D."/>
            <person name="Munir S."/>
            <person name="Li L."/>
            <person name="Kinsley K."/>
            <person name="Herron L."/>
            <person name="Peterson A."/>
            <person name="May B."/>
            <person name="Singh S."/>
            <person name="Gebhart C."/>
            <person name="Kapur V."/>
        </authorList>
    </citation>
    <scope>NUCLEOTIDE SEQUENCE [LARGE SCALE GENOMIC DNA]</scope>
    <source>
        <strain evidence="6 7">PHE/MN1-00</strain>
    </source>
</reference>
<dbReference type="HOGENOM" id="CLU_030571_5_2_7"/>
<proteinExistence type="predicted"/>
<dbReference type="PANTHER" id="PTHR46233">
    <property type="entry name" value="HYDROXYACYLGLUTATHIONE HYDROLASE GLOC"/>
    <property type="match status" value="1"/>
</dbReference>
<keyword evidence="7" id="KW-1185">Reference proteome</keyword>
<evidence type="ECO:0000313" key="7">
    <source>
        <dbReference type="Proteomes" id="UP000002430"/>
    </source>
</evidence>
<evidence type="ECO:0000256" key="1">
    <source>
        <dbReference type="ARBA" id="ARBA00001947"/>
    </source>
</evidence>
<dbReference type="GO" id="GO:0016787">
    <property type="term" value="F:hydrolase activity"/>
    <property type="evidence" value="ECO:0007669"/>
    <property type="project" value="UniProtKB-KW"/>
</dbReference>
<keyword evidence="4" id="KW-0862">Zinc</keyword>